<dbReference type="Gene3D" id="3.40.50.1820">
    <property type="entry name" value="alpha/beta hydrolase"/>
    <property type="match status" value="1"/>
</dbReference>
<dbReference type="Proteomes" id="UP000777482">
    <property type="component" value="Unassembled WGS sequence"/>
</dbReference>
<name>A0A9P6VVQ2_RHOMI</name>
<dbReference type="PANTHER" id="PTHR17630:SF44">
    <property type="entry name" value="PROTEIN AIM2"/>
    <property type="match status" value="1"/>
</dbReference>
<dbReference type="SUPFAM" id="SSF53474">
    <property type="entry name" value="alpha/beta-Hydrolases"/>
    <property type="match status" value="1"/>
</dbReference>
<dbReference type="EMBL" id="PUHQ01000086">
    <property type="protein sequence ID" value="KAG0657091.1"/>
    <property type="molecule type" value="Genomic_DNA"/>
</dbReference>
<dbReference type="OrthoDB" id="17560at2759"/>
<sequence length="245" mass="26749">MSLGQCCITGFKHDGTPSGKFETLNGVKTYIALPQGDYDKTKALIFLTDIFGTELPNGQLLVDSFAANGIPVYMPDIIKGDAVSLGDYSSGKFDLMGWLGKHGKEVTRPEIDKVIEHLKGQGVQKFAAIGYCFGGRYTVDLVVDGAASVGVVAHPSLLETPKDIEDLNKSSGHFLWLNAGEDGMFNKEKQNQAREILKGNDKHKMVDYEGVSHGFAIRGDPKDEHVRKSADDAFEQSVKFIKAHL</sequence>
<dbReference type="InterPro" id="IPR029058">
    <property type="entry name" value="AB_hydrolase_fold"/>
</dbReference>
<gene>
    <name evidence="2" type="ORF">C6P46_006680</name>
</gene>
<dbReference type="AlphaFoldDB" id="A0A9P6VVQ2"/>
<evidence type="ECO:0000313" key="3">
    <source>
        <dbReference type="Proteomes" id="UP000777482"/>
    </source>
</evidence>
<proteinExistence type="predicted"/>
<evidence type="ECO:0000313" key="2">
    <source>
        <dbReference type="EMBL" id="KAG0657091.1"/>
    </source>
</evidence>
<reference evidence="2 3" key="1">
    <citation type="submission" date="2020-11" db="EMBL/GenBank/DDBJ databases">
        <title>Kefir isolates.</title>
        <authorList>
            <person name="Marcisauskas S."/>
            <person name="Kim Y."/>
            <person name="Blasche S."/>
        </authorList>
    </citation>
    <scope>NUCLEOTIDE SEQUENCE [LARGE SCALE GENOMIC DNA]</scope>
    <source>
        <strain evidence="2 3">KR</strain>
    </source>
</reference>
<organism evidence="2 3">
    <name type="scientific">Rhodotorula mucilaginosa</name>
    <name type="common">Yeast</name>
    <name type="synonym">Rhodotorula rubra</name>
    <dbReference type="NCBI Taxonomy" id="5537"/>
    <lineage>
        <taxon>Eukaryota</taxon>
        <taxon>Fungi</taxon>
        <taxon>Dikarya</taxon>
        <taxon>Basidiomycota</taxon>
        <taxon>Pucciniomycotina</taxon>
        <taxon>Microbotryomycetes</taxon>
        <taxon>Sporidiobolales</taxon>
        <taxon>Sporidiobolaceae</taxon>
        <taxon>Rhodotorula</taxon>
    </lineage>
</organism>
<dbReference type="InterPro" id="IPR002925">
    <property type="entry name" value="Dienelactn_hydro"/>
</dbReference>
<keyword evidence="3" id="KW-1185">Reference proteome</keyword>
<feature type="domain" description="Dienelactone hydrolase" evidence="1">
    <location>
        <begin position="28"/>
        <end position="244"/>
    </location>
</feature>
<evidence type="ECO:0000259" key="1">
    <source>
        <dbReference type="Pfam" id="PF01738"/>
    </source>
</evidence>
<dbReference type="GO" id="GO:0016787">
    <property type="term" value="F:hydrolase activity"/>
    <property type="evidence" value="ECO:0007669"/>
    <property type="project" value="InterPro"/>
</dbReference>
<comment type="caution">
    <text evidence="2">The sequence shown here is derived from an EMBL/GenBank/DDBJ whole genome shotgun (WGS) entry which is preliminary data.</text>
</comment>
<accession>A0A9P6VVQ2</accession>
<dbReference type="Pfam" id="PF01738">
    <property type="entry name" value="DLH"/>
    <property type="match status" value="1"/>
</dbReference>
<protein>
    <recommendedName>
        <fullName evidence="1">Dienelactone hydrolase domain-containing protein</fullName>
    </recommendedName>
</protein>
<dbReference type="PANTHER" id="PTHR17630">
    <property type="entry name" value="DIENELACTONE HYDROLASE"/>
    <property type="match status" value="1"/>
</dbReference>